<protein>
    <submittedName>
        <fullName evidence="2">Uncharacterized protein</fullName>
    </submittedName>
</protein>
<evidence type="ECO:0000313" key="2">
    <source>
        <dbReference type="EMBL" id="CAA9469707.1"/>
    </source>
</evidence>
<accession>A0A6J4RK24</accession>
<feature type="non-terminal residue" evidence="2">
    <location>
        <position position="1"/>
    </location>
</feature>
<feature type="non-terminal residue" evidence="2">
    <location>
        <position position="44"/>
    </location>
</feature>
<dbReference type="EMBL" id="CADCVH010000102">
    <property type="protein sequence ID" value="CAA9469707.1"/>
    <property type="molecule type" value="Genomic_DNA"/>
</dbReference>
<name>A0A6J4RK24_9ACTN</name>
<evidence type="ECO:0000256" key="1">
    <source>
        <dbReference type="SAM" id="MobiDB-lite"/>
    </source>
</evidence>
<reference evidence="2" key="1">
    <citation type="submission" date="2020-02" db="EMBL/GenBank/DDBJ databases">
        <authorList>
            <person name="Meier V. D."/>
        </authorList>
    </citation>
    <scope>NUCLEOTIDE SEQUENCE</scope>
    <source>
        <strain evidence="2">AVDCRST_MAG02</strain>
    </source>
</reference>
<dbReference type="AlphaFoldDB" id="A0A6J4RK24"/>
<proteinExistence type="predicted"/>
<organism evidence="2">
    <name type="scientific">uncultured Rubrobacteraceae bacterium</name>
    <dbReference type="NCBI Taxonomy" id="349277"/>
    <lineage>
        <taxon>Bacteria</taxon>
        <taxon>Bacillati</taxon>
        <taxon>Actinomycetota</taxon>
        <taxon>Rubrobacteria</taxon>
        <taxon>Rubrobacterales</taxon>
        <taxon>Rubrobacteraceae</taxon>
        <taxon>environmental samples</taxon>
    </lineage>
</organism>
<gene>
    <name evidence="2" type="ORF">AVDCRST_MAG02-3975</name>
</gene>
<feature type="region of interest" description="Disordered" evidence="1">
    <location>
        <begin position="1"/>
        <end position="44"/>
    </location>
</feature>
<sequence length="44" mass="5165">CSAWGVWPPRPDRHRPAPRRRSPAATTRSSLRRSESRRSMFPTF</sequence>